<sequence length="259" mass="28476">MIDRPLRTFAGHPEPLGPLSLDPTLDPLSLKAAFARFGRLHVPGFLTEDAAARLHALLASERDWICSTIGGGVVADVPVEMIEGLSPADRAAVFALAHREAERGFHYMFDTVRISTPIEKDQPLPDAWRQVAAFLNGPAFLGFVRTLTGDPRCAYVDAQATRYTAGHYLTEHDDEKPSAGRLYAYVLNLTPDWRTDWGGLLAFIDEDDHVAEAYRPSYNALNIFRVPQRHAVSFVAPFAAAPRLSITGWIRDAVPAGLS</sequence>
<organism evidence="5 6">
    <name type="scientific">Brevundimonas staleyi</name>
    <dbReference type="NCBI Taxonomy" id="74326"/>
    <lineage>
        <taxon>Bacteria</taxon>
        <taxon>Pseudomonadati</taxon>
        <taxon>Pseudomonadota</taxon>
        <taxon>Alphaproteobacteria</taxon>
        <taxon>Caulobacterales</taxon>
        <taxon>Caulobacteraceae</taxon>
        <taxon>Brevundimonas</taxon>
    </lineage>
</organism>
<name>A0ABW0FTH5_9CAUL</name>
<evidence type="ECO:0000256" key="2">
    <source>
        <dbReference type="ARBA" id="ARBA00022964"/>
    </source>
</evidence>
<feature type="domain" description="Prolyl 4-hydroxylase alpha subunit" evidence="4">
    <location>
        <begin position="37"/>
        <end position="251"/>
    </location>
</feature>
<accession>A0ABW0FTH5</accession>
<protein>
    <submittedName>
        <fullName evidence="5">2OG-Fe(II) oxygenase</fullName>
    </submittedName>
</protein>
<dbReference type="EMBL" id="JBHSLF010000024">
    <property type="protein sequence ID" value="MFC5344737.1"/>
    <property type="molecule type" value="Genomic_DNA"/>
</dbReference>
<keyword evidence="6" id="KW-1185">Reference proteome</keyword>
<dbReference type="Gene3D" id="2.60.120.620">
    <property type="entry name" value="q2cbj1_9rhob like domain"/>
    <property type="match status" value="1"/>
</dbReference>
<evidence type="ECO:0000259" key="4">
    <source>
        <dbReference type="SMART" id="SM00702"/>
    </source>
</evidence>
<comment type="caution">
    <text evidence="5">The sequence shown here is derived from an EMBL/GenBank/DDBJ whole genome shotgun (WGS) entry which is preliminary data.</text>
</comment>
<reference evidence="6" key="1">
    <citation type="journal article" date="2019" name="Int. J. Syst. Evol. Microbiol.">
        <title>The Global Catalogue of Microorganisms (GCM) 10K type strain sequencing project: providing services to taxonomists for standard genome sequencing and annotation.</title>
        <authorList>
            <consortium name="The Broad Institute Genomics Platform"/>
            <consortium name="The Broad Institute Genome Sequencing Center for Infectious Disease"/>
            <person name="Wu L."/>
            <person name="Ma J."/>
        </authorList>
    </citation>
    <scope>NUCLEOTIDE SEQUENCE [LARGE SCALE GENOMIC DNA]</scope>
    <source>
        <strain evidence="6">JCM 12125</strain>
    </source>
</reference>
<gene>
    <name evidence="5" type="ORF">ACFPIE_12505</name>
</gene>
<dbReference type="Pfam" id="PF13661">
    <property type="entry name" value="2OG-FeII_Oxy_4"/>
    <property type="match status" value="1"/>
</dbReference>
<dbReference type="InterPro" id="IPR051842">
    <property type="entry name" value="uS12_prolyl_hydroxylase"/>
</dbReference>
<dbReference type="PANTHER" id="PTHR12117">
    <property type="entry name" value="HISTONE ACETYLTRANSFERASE COMPLEX"/>
    <property type="match status" value="1"/>
</dbReference>
<proteinExistence type="predicted"/>
<dbReference type="RefSeq" id="WP_374037697.1">
    <property type="nucleotide sequence ID" value="NZ_CP169082.1"/>
</dbReference>
<dbReference type="InterPro" id="IPR006620">
    <property type="entry name" value="Pro_4_hyd_alph"/>
</dbReference>
<comment type="cofactor">
    <cofactor evidence="1">
        <name>L-ascorbate</name>
        <dbReference type="ChEBI" id="CHEBI:38290"/>
    </cofactor>
</comment>
<dbReference type="PANTHER" id="PTHR12117:SF0">
    <property type="entry name" value="PROLYL 3-HYDROXYLASE OGFOD1"/>
    <property type="match status" value="1"/>
</dbReference>
<dbReference type="Proteomes" id="UP001596152">
    <property type="component" value="Unassembled WGS sequence"/>
</dbReference>
<keyword evidence="2" id="KW-0223">Dioxygenase</keyword>
<evidence type="ECO:0000256" key="3">
    <source>
        <dbReference type="ARBA" id="ARBA00023002"/>
    </source>
</evidence>
<keyword evidence="3" id="KW-0560">Oxidoreductase</keyword>
<evidence type="ECO:0000313" key="5">
    <source>
        <dbReference type="EMBL" id="MFC5344737.1"/>
    </source>
</evidence>
<dbReference type="InterPro" id="IPR039558">
    <property type="entry name" value="TPA1/OFD1_N"/>
</dbReference>
<evidence type="ECO:0000313" key="6">
    <source>
        <dbReference type="Proteomes" id="UP001596152"/>
    </source>
</evidence>
<evidence type="ECO:0000256" key="1">
    <source>
        <dbReference type="ARBA" id="ARBA00001961"/>
    </source>
</evidence>
<dbReference type="SMART" id="SM00702">
    <property type="entry name" value="P4Hc"/>
    <property type="match status" value="1"/>
</dbReference>